<evidence type="ECO:0000256" key="5">
    <source>
        <dbReference type="PROSITE-ProRule" id="PRU00335"/>
    </source>
</evidence>
<dbReference type="Proteomes" id="UP000032668">
    <property type="component" value="Unassembled WGS sequence"/>
</dbReference>
<evidence type="ECO:0000256" key="4">
    <source>
        <dbReference type="ARBA" id="ARBA00023163"/>
    </source>
</evidence>
<dbReference type="EMBL" id="BANC01000006">
    <property type="protein sequence ID" value="GAN78704.1"/>
    <property type="molecule type" value="Genomic_DNA"/>
</dbReference>
<dbReference type="InterPro" id="IPR050109">
    <property type="entry name" value="HTH-type_TetR-like_transc_reg"/>
</dbReference>
<dbReference type="GO" id="GO:0003700">
    <property type="term" value="F:DNA-binding transcription factor activity"/>
    <property type="evidence" value="ECO:0007669"/>
    <property type="project" value="TreeGrafter"/>
</dbReference>
<protein>
    <submittedName>
        <fullName evidence="7">Transcriptional regulator TetR</fullName>
    </submittedName>
</protein>
<dbReference type="InterPro" id="IPR001647">
    <property type="entry name" value="HTH_TetR"/>
</dbReference>
<evidence type="ECO:0000256" key="3">
    <source>
        <dbReference type="ARBA" id="ARBA00023125"/>
    </source>
</evidence>
<evidence type="ECO:0000259" key="6">
    <source>
        <dbReference type="PROSITE" id="PS50977"/>
    </source>
</evidence>
<evidence type="ECO:0000256" key="2">
    <source>
        <dbReference type="ARBA" id="ARBA00023015"/>
    </source>
</evidence>
<dbReference type="SUPFAM" id="SSF46689">
    <property type="entry name" value="Homeodomain-like"/>
    <property type="match status" value="1"/>
</dbReference>
<gene>
    <name evidence="7" type="ORF">Aam_006_018</name>
</gene>
<dbReference type="PROSITE" id="PS50977">
    <property type="entry name" value="HTH_TETR_2"/>
    <property type="match status" value="1"/>
</dbReference>
<keyword evidence="8" id="KW-1185">Reference proteome</keyword>
<dbReference type="Pfam" id="PF00440">
    <property type="entry name" value="TetR_N"/>
    <property type="match status" value="1"/>
</dbReference>
<keyword evidence="4" id="KW-0804">Transcription</keyword>
<dbReference type="SUPFAM" id="SSF48498">
    <property type="entry name" value="Tetracyclin repressor-like, C-terminal domain"/>
    <property type="match status" value="1"/>
</dbReference>
<dbReference type="Gene3D" id="1.10.10.60">
    <property type="entry name" value="Homeodomain-like"/>
    <property type="match status" value="1"/>
</dbReference>
<dbReference type="STRING" id="1120923.SAMN02746095_00222"/>
<keyword evidence="3 5" id="KW-0238">DNA-binding</keyword>
<sequence length="209" mass="23459">MDKTATPQPPFRNASEREQERAAKRDAVLRAAVRMFNQRGYHTTSLDDVAASLGISKPLIYHYLGAKEQVLFECLRIGLKRLHEAANEASAAPGTGLDRLKIFLCRYGEVIMDDFGRCVIRTGDEVLAPESRAQFRAMKREIDLALRRFMQDASDDGSANVSDIKLTSFSFVGALNWSTRWHDPEGDLPPQEIAKRLVDILVRGIEPRA</sequence>
<dbReference type="RefSeq" id="WP_048877207.1">
    <property type="nucleotide sequence ID" value="NZ_BANC01000006.1"/>
</dbReference>
<evidence type="ECO:0000313" key="7">
    <source>
        <dbReference type="EMBL" id="GAN78704.1"/>
    </source>
</evidence>
<dbReference type="AlphaFoldDB" id="A0A0D6PCX6"/>
<comment type="caution">
    <text evidence="7">The sequence shown here is derived from an EMBL/GenBank/DDBJ whole genome shotgun (WGS) entry which is preliminary data.</text>
</comment>
<proteinExistence type="predicted"/>
<dbReference type="InterPro" id="IPR036271">
    <property type="entry name" value="Tet_transcr_reg_TetR-rel_C_sf"/>
</dbReference>
<dbReference type="Gene3D" id="1.10.357.10">
    <property type="entry name" value="Tetracycline Repressor, domain 2"/>
    <property type="match status" value="1"/>
</dbReference>
<dbReference type="PANTHER" id="PTHR30055">
    <property type="entry name" value="HTH-TYPE TRANSCRIPTIONAL REGULATOR RUTR"/>
    <property type="match status" value="1"/>
</dbReference>
<dbReference type="PANTHER" id="PTHR30055:SF175">
    <property type="entry name" value="HTH-TYPE TRANSCRIPTIONAL REPRESSOR KSTR2"/>
    <property type="match status" value="1"/>
</dbReference>
<keyword evidence="1" id="KW-0678">Repressor</keyword>
<accession>A0A0D6PCX6</accession>
<dbReference type="InterPro" id="IPR041490">
    <property type="entry name" value="KstR2_TetR_C"/>
</dbReference>
<dbReference type="OrthoDB" id="9779746at2"/>
<name>A0A0D6PCX6_9PROT</name>
<feature type="domain" description="HTH tetR-type" evidence="6">
    <location>
        <begin position="22"/>
        <end position="82"/>
    </location>
</feature>
<feature type="DNA-binding region" description="H-T-H motif" evidence="5">
    <location>
        <begin position="45"/>
        <end position="64"/>
    </location>
</feature>
<dbReference type="Pfam" id="PF17932">
    <property type="entry name" value="TetR_C_24"/>
    <property type="match status" value="1"/>
</dbReference>
<organism evidence="7 8">
    <name type="scientific">Acidocella aminolytica 101 = DSM 11237</name>
    <dbReference type="NCBI Taxonomy" id="1120923"/>
    <lineage>
        <taxon>Bacteria</taxon>
        <taxon>Pseudomonadati</taxon>
        <taxon>Pseudomonadota</taxon>
        <taxon>Alphaproteobacteria</taxon>
        <taxon>Acetobacterales</taxon>
        <taxon>Acidocellaceae</taxon>
        <taxon>Acidocella</taxon>
    </lineage>
</organism>
<dbReference type="PRINTS" id="PR00455">
    <property type="entry name" value="HTHTETR"/>
</dbReference>
<evidence type="ECO:0000256" key="1">
    <source>
        <dbReference type="ARBA" id="ARBA00022491"/>
    </source>
</evidence>
<dbReference type="InterPro" id="IPR009057">
    <property type="entry name" value="Homeodomain-like_sf"/>
</dbReference>
<keyword evidence="2" id="KW-0805">Transcription regulation</keyword>
<evidence type="ECO:0000313" key="8">
    <source>
        <dbReference type="Proteomes" id="UP000032668"/>
    </source>
</evidence>
<dbReference type="GO" id="GO:0000976">
    <property type="term" value="F:transcription cis-regulatory region binding"/>
    <property type="evidence" value="ECO:0007669"/>
    <property type="project" value="TreeGrafter"/>
</dbReference>
<reference evidence="7 8" key="1">
    <citation type="submission" date="2012-11" db="EMBL/GenBank/DDBJ databases">
        <title>Whole genome sequence of Acidocella aminolytica 101 = DSM 11237.</title>
        <authorList>
            <person name="Azuma Y."/>
            <person name="Higashiura N."/>
            <person name="Hirakawa H."/>
            <person name="Matsushita K."/>
        </authorList>
    </citation>
    <scope>NUCLEOTIDE SEQUENCE [LARGE SCALE GENOMIC DNA]</scope>
    <source>
        <strain evidence="8">101 / DSM 11237</strain>
    </source>
</reference>